<evidence type="ECO:0000256" key="3">
    <source>
        <dbReference type="PROSITE-ProRule" id="PRU00023"/>
    </source>
</evidence>
<organism evidence="4 5">
    <name type="scientific">Mytilus edulis</name>
    <name type="common">Blue mussel</name>
    <dbReference type="NCBI Taxonomy" id="6550"/>
    <lineage>
        <taxon>Eukaryota</taxon>
        <taxon>Metazoa</taxon>
        <taxon>Spiralia</taxon>
        <taxon>Lophotrochozoa</taxon>
        <taxon>Mollusca</taxon>
        <taxon>Bivalvia</taxon>
        <taxon>Autobranchia</taxon>
        <taxon>Pteriomorphia</taxon>
        <taxon>Mytilida</taxon>
        <taxon>Mytiloidea</taxon>
        <taxon>Mytilidae</taxon>
        <taxon>Mytilinae</taxon>
        <taxon>Mytilus</taxon>
    </lineage>
</organism>
<feature type="repeat" description="ANK" evidence="3">
    <location>
        <begin position="31"/>
        <end position="63"/>
    </location>
</feature>
<keyword evidence="2 3" id="KW-0040">ANK repeat</keyword>
<dbReference type="PANTHER" id="PTHR24201">
    <property type="entry name" value="ANK_REP_REGION DOMAIN-CONTAINING PROTEIN"/>
    <property type="match status" value="1"/>
</dbReference>
<dbReference type="InterPro" id="IPR002110">
    <property type="entry name" value="Ankyrin_rpt"/>
</dbReference>
<dbReference type="Gene3D" id="1.25.40.20">
    <property type="entry name" value="Ankyrin repeat-containing domain"/>
    <property type="match status" value="1"/>
</dbReference>
<gene>
    <name evidence="4" type="ORF">MEDL_35963</name>
</gene>
<comment type="caution">
    <text evidence="4">The sequence shown here is derived from an EMBL/GenBank/DDBJ whole genome shotgun (WGS) entry which is preliminary data.</text>
</comment>
<dbReference type="EMBL" id="CAJPWZ010001763">
    <property type="protein sequence ID" value="CAG2222622.1"/>
    <property type="molecule type" value="Genomic_DNA"/>
</dbReference>
<dbReference type="InterPro" id="IPR050776">
    <property type="entry name" value="Ank_Repeat/CDKN_Inhibitor"/>
</dbReference>
<dbReference type="PROSITE" id="PS50088">
    <property type="entry name" value="ANK_REPEAT"/>
    <property type="match status" value="1"/>
</dbReference>
<dbReference type="InterPro" id="IPR036770">
    <property type="entry name" value="Ankyrin_rpt-contain_sf"/>
</dbReference>
<sequence>MELISLVKKKKSKEAIELIKGGSNLDYVDENGCTCLHYASAGGLPEVIVAAAQHGIDVELRDKDGETALFKAVKNSNIESVVALVAFKSTVNVINNKGQCPLDIAVTKKDAAVIELLCSFGSSVTIDDWALVGVDVDILNKTDQKIMRTLINQLEREAENNYGNNTFEVRYVNPTEDISICTDITLNTDNLSNSFFLYCSKVIPEHTDFAMHLGSDDRIFSDVYEIKTWGVTPYRLDLQISVLGFVQENQLVVVMPLEGSVEGNITGQTFTEGEYGEEYTKFDIKIDLTRMKTAKFVILTQLRQEQFDVTQEAVKIIPQSESSAEINIPEGAFKSPGKLMLNVADTNDWNGGETVLFTNALDLTMQNNVQPSKPVNMKLQLHSLTVSVDDFIIIASHKDIPESEQDWEICSTNIKIEGNTVSFSAEHFTSLNLQPKCSTIDNKQNVPTIIHVLFNIESISIGNSFAVGLKKNFKKSAESATMAVLHYRPTEIFACLKNETDNKLTLIVEIAKRSCGKKRRKYWRQNGFRLQTIEYRDGIVQDGEKLKISLEGNFQIDTIRSSKEHIIFNHNKKRNYRTFHIISDQHEPPIGDVIIIRTTKTSSNNQLLIHYKTNRNLNFWNGFCNNAVEVATSRKVVIENGIKELVRLPIDGQLFGTIPVLRKSSLFRLAKQLSEDECYKLAVQLNISEKTIEHRVKTRI</sequence>
<accession>A0A8S3SVY6</accession>
<evidence type="ECO:0000256" key="2">
    <source>
        <dbReference type="ARBA" id="ARBA00023043"/>
    </source>
</evidence>
<dbReference type="SUPFAM" id="SSF48403">
    <property type="entry name" value="Ankyrin repeat"/>
    <property type="match status" value="1"/>
</dbReference>
<keyword evidence="5" id="KW-1185">Reference proteome</keyword>
<evidence type="ECO:0000313" key="4">
    <source>
        <dbReference type="EMBL" id="CAG2222622.1"/>
    </source>
</evidence>
<evidence type="ECO:0000313" key="5">
    <source>
        <dbReference type="Proteomes" id="UP000683360"/>
    </source>
</evidence>
<protein>
    <submittedName>
        <fullName evidence="4">Uncharacterized protein</fullName>
    </submittedName>
</protein>
<dbReference type="OrthoDB" id="6616130at2759"/>
<proteinExistence type="predicted"/>
<name>A0A8S3SVY6_MYTED</name>
<dbReference type="SMART" id="SM00248">
    <property type="entry name" value="ANK"/>
    <property type="match status" value="3"/>
</dbReference>
<dbReference type="Proteomes" id="UP000683360">
    <property type="component" value="Unassembled WGS sequence"/>
</dbReference>
<evidence type="ECO:0000256" key="1">
    <source>
        <dbReference type="ARBA" id="ARBA00022737"/>
    </source>
</evidence>
<dbReference type="AlphaFoldDB" id="A0A8S3SVY6"/>
<dbReference type="Pfam" id="PF12796">
    <property type="entry name" value="Ank_2"/>
    <property type="match status" value="1"/>
</dbReference>
<reference evidence="4" key="1">
    <citation type="submission" date="2021-03" db="EMBL/GenBank/DDBJ databases">
        <authorList>
            <person name="Bekaert M."/>
        </authorList>
    </citation>
    <scope>NUCLEOTIDE SEQUENCE</scope>
</reference>
<keyword evidence="1" id="KW-0677">Repeat</keyword>